<reference evidence="1" key="1">
    <citation type="submission" date="2024-09" db="EMBL/GenBank/DDBJ databases">
        <title>Black Yeasts Isolated from many extreme environments.</title>
        <authorList>
            <person name="Coleine C."/>
            <person name="Stajich J.E."/>
            <person name="Selbmann L."/>
        </authorList>
    </citation>
    <scope>NUCLEOTIDE SEQUENCE</scope>
    <source>
        <strain evidence="1">CCFEE 5737</strain>
    </source>
</reference>
<sequence>TKKYSSMATIQEAAESFTTAYASAMQCDATTSLSDCASLLVSHYGPSFTSFTLGHVIELGNSSQALKSVEDHLKRFNALGLGYDIAMTEHRIDVLSASSALCHVTWQIKPKAESGVEGWKWTNCYGFRRDGNGEGNGWWEFVVSDQEYEQLVGMMPGFMGIQV</sequence>
<name>A0ACC3D5E9_9PEZI</name>
<keyword evidence="2" id="KW-1185">Reference proteome</keyword>
<dbReference type="EMBL" id="JAWDJW010007458">
    <property type="protein sequence ID" value="KAK3062125.1"/>
    <property type="molecule type" value="Genomic_DNA"/>
</dbReference>
<accession>A0ACC3D5E9</accession>
<dbReference type="Proteomes" id="UP001186974">
    <property type="component" value="Unassembled WGS sequence"/>
</dbReference>
<feature type="non-terminal residue" evidence="1">
    <location>
        <position position="1"/>
    </location>
</feature>
<evidence type="ECO:0000313" key="2">
    <source>
        <dbReference type="Proteomes" id="UP001186974"/>
    </source>
</evidence>
<protein>
    <submittedName>
        <fullName evidence="1">Uncharacterized protein</fullName>
    </submittedName>
</protein>
<comment type="caution">
    <text evidence="1">The sequence shown here is derived from an EMBL/GenBank/DDBJ whole genome shotgun (WGS) entry which is preliminary data.</text>
</comment>
<proteinExistence type="predicted"/>
<gene>
    <name evidence="1" type="ORF">LTS18_004775</name>
</gene>
<evidence type="ECO:0000313" key="1">
    <source>
        <dbReference type="EMBL" id="KAK3062125.1"/>
    </source>
</evidence>
<organism evidence="1 2">
    <name type="scientific">Coniosporium uncinatum</name>
    <dbReference type="NCBI Taxonomy" id="93489"/>
    <lineage>
        <taxon>Eukaryota</taxon>
        <taxon>Fungi</taxon>
        <taxon>Dikarya</taxon>
        <taxon>Ascomycota</taxon>
        <taxon>Pezizomycotina</taxon>
        <taxon>Dothideomycetes</taxon>
        <taxon>Dothideomycetes incertae sedis</taxon>
        <taxon>Coniosporium</taxon>
    </lineage>
</organism>